<organism evidence="1 2">
    <name type="scientific">Pyricularia oryzae</name>
    <name type="common">Rice blast fungus</name>
    <name type="synonym">Magnaporthe oryzae</name>
    <dbReference type="NCBI Taxonomy" id="318829"/>
    <lineage>
        <taxon>Eukaryota</taxon>
        <taxon>Fungi</taxon>
        <taxon>Dikarya</taxon>
        <taxon>Ascomycota</taxon>
        <taxon>Pezizomycotina</taxon>
        <taxon>Sordariomycetes</taxon>
        <taxon>Sordariomycetidae</taxon>
        <taxon>Magnaporthales</taxon>
        <taxon>Pyriculariaceae</taxon>
        <taxon>Pyricularia</taxon>
    </lineage>
</organism>
<dbReference type="SUPFAM" id="SSF52266">
    <property type="entry name" value="SGNH hydrolase"/>
    <property type="match status" value="1"/>
</dbReference>
<reference evidence="1 2" key="1">
    <citation type="journal article" date="2019" name="Mol. Biol. Evol.">
        <title>Blast fungal genomes show frequent chromosomal changes, gene gains and losses, and effector gene turnover.</title>
        <authorList>
            <person name="Gomez Luciano L.B."/>
            <person name="Jason Tsai I."/>
            <person name="Chuma I."/>
            <person name="Tosa Y."/>
            <person name="Chen Y.H."/>
            <person name="Li J.Y."/>
            <person name="Li M.Y."/>
            <person name="Jade Lu M.Y."/>
            <person name="Nakayashiki H."/>
            <person name="Li W.H."/>
        </authorList>
    </citation>
    <scope>NUCLEOTIDE SEQUENCE [LARGE SCALE GENOMIC DNA]</scope>
    <source>
        <strain evidence="1">MZ5-1-6</strain>
    </source>
</reference>
<dbReference type="EMBL" id="CP034207">
    <property type="protein sequence ID" value="QBZ60834.1"/>
    <property type="molecule type" value="Genomic_DNA"/>
</dbReference>
<evidence type="ECO:0000313" key="1">
    <source>
        <dbReference type="EMBL" id="QBZ60834.1"/>
    </source>
</evidence>
<sequence>MHFTYGLTAVACLVGTALGQAKVKFMPLGDSITEITCWRATVWDNLVSAGLSSRTDFVGSSTTNPQNCQPRNGNWNRRHEGHSGYQAVDIVRNNLPGWLNQNVPDVVNFMLGTNDVNLGNRQTSEILNAYTGIVQQLRAKNPRVKIMVDTVLPLPFKQAPITALNNAIPGWAAQLSTAQSPIVVVDVAAGYPTSALRDQVHPNAAGDAIIAGKITPVLTRLIRDVIAEKGL</sequence>
<proteinExistence type="predicted"/>
<gene>
    <name evidence="1" type="ORF">PoMZ_07777</name>
</gene>
<dbReference type="InterPro" id="IPR036514">
    <property type="entry name" value="SGNH_hydro_sf"/>
</dbReference>
<dbReference type="InterPro" id="IPR051532">
    <property type="entry name" value="Ester_Hydrolysis_Enzymes"/>
</dbReference>
<dbReference type="InterPro" id="IPR013830">
    <property type="entry name" value="SGNH_hydro"/>
</dbReference>
<dbReference type="Gene3D" id="3.40.50.1110">
    <property type="entry name" value="SGNH hydrolase"/>
    <property type="match status" value="1"/>
</dbReference>
<name>A0A4P7NFZ5_PYROR</name>
<dbReference type="Pfam" id="PF13472">
    <property type="entry name" value="Lipase_GDSL_2"/>
    <property type="match status" value="1"/>
</dbReference>
<evidence type="ECO:0000313" key="2">
    <source>
        <dbReference type="Proteomes" id="UP000294847"/>
    </source>
</evidence>
<dbReference type="PANTHER" id="PTHR30383:SF2">
    <property type="entry name" value="CELLULOSE-BINDING PROTEIN"/>
    <property type="match status" value="1"/>
</dbReference>
<dbReference type="GO" id="GO:0004622">
    <property type="term" value="F:phosphatidylcholine lysophospholipase activity"/>
    <property type="evidence" value="ECO:0007669"/>
    <property type="project" value="TreeGrafter"/>
</dbReference>
<accession>A0A4P7NFZ5</accession>
<dbReference type="PANTHER" id="PTHR30383">
    <property type="entry name" value="THIOESTERASE 1/PROTEASE 1/LYSOPHOSPHOLIPASE L1"/>
    <property type="match status" value="1"/>
</dbReference>
<protein>
    <submittedName>
        <fullName evidence="1">Uncharacterized protein</fullName>
    </submittedName>
</protein>
<dbReference type="CDD" id="cd01833">
    <property type="entry name" value="XynB_like"/>
    <property type="match status" value="1"/>
</dbReference>
<dbReference type="AlphaFoldDB" id="A0A4P7NFZ5"/>
<dbReference type="Proteomes" id="UP000294847">
    <property type="component" value="Chromosome 4"/>
</dbReference>